<feature type="chain" id="PRO_5001758165" description="Fam-a protein" evidence="1">
    <location>
        <begin position="20"/>
        <end position="322"/>
    </location>
</feature>
<name>A0A081ICJ5_PLAVN</name>
<dbReference type="InterPro" id="IPR010882">
    <property type="entry name" value="PCEMA1"/>
</dbReference>
<gene>
    <name evidence="2" type="ORF">YYE_03499</name>
</gene>
<evidence type="ECO:0008006" key="4">
    <source>
        <dbReference type="Google" id="ProtNLM"/>
    </source>
</evidence>
<reference evidence="2 3" key="1">
    <citation type="submission" date="2013-02" db="EMBL/GenBank/DDBJ databases">
        <title>The Genome Sequence of Plasmodium vinckei vinckei.</title>
        <authorList>
            <consortium name="The Broad Institute Genome Sequencing Platform"/>
            <consortium name="The Broad Institute Genome Sequencing Center for Infectious Disease"/>
            <person name="Neafsey D."/>
            <person name="Cheeseman I."/>
            <person name="Volkman S."/>
            <person name="Adams J."/>
            <person name="Walker B."/>
            <person name="Young S.K."/>
            <person name="Zeng Q."/>
            <person name="Gargeya S."/>
            <person name="Fitzgerald M."/>
            <person name="Haas B."/>
            <person name="Abouelleil A."/>
            <person name="Alvarado L."/>
            <person name="Arachchi H.M."/>
            <person name="Berlin A.M."/>
            <person name="Chapman S.B."/>
            <person name="Dewar J."/>
            <person name="Goldberg J."/>
            <person name="Griggs A."/>
            <person name="Gujja S."/>
            <person name="Hansen M."/>
            <person name="Howarth C."/>
            <person name="Imamovic A."/>
            <person name="Larimer J."/>
            <person name="McCowan C."/>
            <person name="Murphy C."/>
            <person name="Neiman D."/>
            <person name="Pearson M."/>
            <person name="Priest M."/>
            <person name="Roberts A."/>
            <person name="Saif S."/>
            <person name="Shea T."/>
            <person name="Sisk P."/>
            <person name="Sykes S."/>
            <person name="Wortman J."/>
            <person name="Nusbaum C."/>
            <person name="Birren B."/>
        </authorList>
    </citation>
    <scope>NUCLEOTIDE SEQUENCE [LARGE SCALE GENOMIC DNA]</scope>
    <source>
        <strain evidence="3">vinckei</strain>
    </source>
</reference>
<proteinExistence type="predicted"/>
<accession>A0A081ICJ5</accession>
<organism evidence="2 3">
    <name type="scientific">Plasmodium vinckei vinckei</name>
    <dbReference type="NCBI Taxonomy" id="54757"/>
    <lineage>
        <taxon>Eukaryota</taxon>
        <taxon>Sar</taxon>
        <taxon>Alveolata</taxon>
        <taxon>Apicomplexa</taxon>
        <taxon>Aconoidasida</taxon>
        <taxon>Haemosporida</taxon>
        <taxon>Plasmodiidae</taxon>
        <taxon>Plasmodium</taxon>
        <taxon>Plasmodium (Vinckeia)</taxon>
    </lineage>
</organism>
<dbReference type="AlphaFoldDB" id="A0A081ICJ5"/>
<protein>
    <recommendedName>
        <fullName evidence="4">Fam-a protein</fullName>
    </recommendedName>
</protein>
<dbReference type="Pfam" id="PF07418">
    <property type="entry name" value="PCEMA1"/>
    <property type="match status" value="1"/>
</dbReference>
<evidence type="ECO:0000313" key="2">
    <source>
        <dbReference type="EMBL" id="KEG01403.1"/>
    </source>
</evidence>
<evidence type="ECO:0000256" key="1">
    <source>
        <dbReference type="SAM" id="SignalP"/>
    </source>
</evidence>
<dbReference type="EMBL" id="KL446951">
    <property type="protein sequence ID" value="KEG01403.1"/>
    <property type="molecule type" value="Genomic_DNA"/>
</dbReference>
<keyword evidence="1" id="KW-0732">Signal</keyword>
<evidence type="ECO:0000313" key="3">
    <source>
        <dbReference type="Proteomes" id="UP000030681"/>
    </source>
</evidence>
<dbReference type="Proteomes" id="UP000030681">
    <property type="component" value="Unassembled WGS sequence"/>
</dbReference>
<sequence length="322" mass="37202">MKVISVGLISLIIFNIVLAENSSDSEPTTGCFSFCRKKTKKNDKIDEPVENTGYNPDLQDIEFIDEFTPTVIEICKVKKPRLNDPFTSENDGTTVDKVTGFLRREYDPLRAGRYYRPYEEAFEKRNTHILIPFKDINEYNERVACNKALIHRPPPKIPEKQELPVEQKLSTTYGEDSSTLCKDTEETIKPINFMNETVPHLERHATGQIVQKTNSKYYNFDKYNEIITSFWNPDHLYFFDIISVETAKVEISEDKTIIVMTSANINDHNPPKRRIKKTFVNIAGCIVEKKSGYVDATYIESIDGHAPSYLKRVIRNVLYFFS</sequence>
<feature type="signal peptide" evidence="1">
    <location>
        <begin position="1"/>
        <end position="19"/>
    </location>
</feature>